<name>A0ABY4HQD6_9FLAO</name>
<evidence type="ECO:0000313" key="2">
    <source>
        <dbReference type="EMBL" id="UOX34851.1"/>
    </source>
</evidence>
<dbReference type="NCBIfam" id="NF038128">
    <property type="entry name" value="choice_anch_J"/>
    <property type="match status" value="1"/>
</dbReference>
<organism evidence="2 3">
    <name type="scientific">Flavobacterium sediminilitoris</name>
    <dbReference type="NCBI Taxonomy" id="2024526"/>
    <lineage>
        <taxon>Bacteria</taxon>
        <taxon>Pseudomonadati</taxon>
        <taxon>Bacteroidota</taxon>
        <taxon>Flavobacteriia</taxon>
        <taxon>Flavobacteriales</taxon>
        <taxon>Flavobacteriaceae</taxon>
        <taxon>Flavobacterium</taxon>
    </lineage>
</organism>
<dbReference type="RefSeq" id="WP_246917928.1">
    <property type="nucleotide sequence ID" value="NZ_CP090145.1"/>
</dbReference>
<dbReference type="PROSITE" id="PS51257">
    <property type="entry name" value="PROKAR_LIPOPROTEIN"/>
    <property type="match status" value="1"/>
</dbReference>
<gene>
    <name evidence="2" type="ORF">LXD69_04905</name>
</gene>
<feature type="domain" description="DUF5017" evidence="1">
    <location>
        <begin position="112"/>
        <end position="198"/>
    </location>
</feature>
<dbReference type="InterPro" id="IPR032185">
    <property type="entry name" value="DUF5017"/>
</dbReference>
<proteinExistence type="predicted"/>
<evidence type="ECO:0000259" key="1">
    <source>
        <dbReference type="Pfam" id="PF16409"/>
    </source>
</evidence>
<reference evidence="2" key="2">
    <citation type="submission" date="2022-04" db="EMBL/GenBank/DDBJ databases">
        <title>Complete Genome Sequence of Flavobacterium sediminilitoris YSM-43, Isolated from a Tidal Sediment.</title>
        <authorList>
            <person name="Lee P.A."/>
        </authorList>
    </citation>
    <scope>NUCLEOTIDE SEQUENCE</scope>
    <source>
        <strain evidence="2">YSM-43</strain>
    </source>
</reference>
<reference evidence="2" key="1">
    <citation type="submission" date="2021-12" db="EMBL/GenBank/DDBJ databases">
        <authorList>
            <person name="Cha I.-T."/>
            <person name="Lee K.-E."/>
            <person name="Park S.-J."/>
        </authorList>
    </citation>
    <scope>NUCLEOTIDE SEQUENCE</scope>
    <source>
        <strain evidence="2">YSM-43</strain>
    </source>
</reference>
<evidence type="ECO:0000313" key="3">
    <source>
        <dbReference type="Proteomes" id="UP000830454"/>
    </source>
</evidence>
<accession>A0ABY4HQD6</accession>
<keyword evidence="3" id="KW-1185">Reference proteome</keyword>
<dbReference type="Proteomes" id="UP000830454">
    <property type="component" value="Chromosome"/>
</dbReference>
<protein>
    <submittedName>
        <fullName evidence="2">DUF5017 domain-containing protein</fullName>
    </submittedName>
</protein>
<sequence length="210" mass="23723">MKKIFKNIFIATVILSITTSCVKDDDYDVVTDYIPVLVGNNFENESRGSGSNEVAVNLPGWLNVAVEGSRLWHVRQFDENQYAEFSSFFSYNDPNDDIWLITSKMDFAATPNSESLTFDTKKRISNSAEFKVLISTDFDGNKDNISTSTWEELDFISPDSDDVFVNSGIVNLSDYQNSNNVYVAFRYIGSKANGATTTFQIDNIRIFENK</sequence>
<dbReference type="EMBL" id="CP090145">
    <property type="protein sequence ID" value="UOX34851.1"/>
    <property type="molecule type" value="Genomic_DNA"/>
</dbReference>
<dbReference type="Pfam" id="PF16409">
    <property type="entry name" value="DUF5017"/>
    <property type="match status" value="1"/>
</dbReference>